<accession>A0A158R3D0</accession>
<gene>
    <name evidence="2" type="ORF">NBR_LOCUS18016</name>
</gene>
<feature type="domain" description="SCP" evidence="1">
    <location>
        <begin position="4"/>
        <end position="150"/>
    </location>
</feature>
<dbReference type="InterPro" id="IPR014044">
    <property type="entry name" value="CAP_dom"/>
</dbReference>
<evidence type="ECO:0000259" key="1">
    <source>
        <dbReference type="SMART" id="SM00198"/>
    </source>
</evidence>
<reference evidence="2 3" key="2">
    <citation type="submission" date="2018-11" db="EMBL/GenBank/DDBJ databases">
        <authorList>
            <consortium name="Pathogen Informatics"/>
        </authorList>
    </citation>
    <scope>NUCLEOTIDE SEQUENCE [LARGE SCALE GENOMIC DNA]</scope>
</reference>
<dbReference type="Gene3D" id="3.40.33.10">
    <property type="entry name" value="CAP"/>
    <property type="match status" value="1"/>
</dbReference>
<name>A0A158R3D0_NIPBR</name>
<proteinExistence type="predicted"/>
<dbReference type="WBParaSite" id="NBR_0001801501-mRNA-1">
    <property type="protein sequence ID" value="NBR_0001801501-mRNA-1"/>
    <property type="gene ID" value="NBR_0001801501"/>
</dbReference>
<dbReference type="Pfam" id="PF00188">
    <property type="entry name" value="CAP"/>
    <property type="match status" value="1"/>
</dbReference>
<dbReference type="SUPFAM" id="SSF55797">
    <property type="entry name" value="PR-1-like"/>
    <property type="match status" value="1"/>
</dbReference>
<sequence>MANIFAMKALNVGRMGGVSEICAGNPFQIQTYDCSLEEAANENVKKCERQPAKLLPADTGSNIKVIDDVGLSKEAALERATGEWFSQLHKYGMDPNSVWTENATIRDCANMVHDKYKTVGCAVNICSSNGFTIIECRYGPKRLQEGNLIYEVGPPCSRCDATQKCAFGELCQ</sequence>
<evidence type="ECO:0000313" key="3">
    <source>
        <dbReference type="Proteomes" id="UP000271162"/>
    </source>
</evidence>
<evidence type="ECO:0000313" key="4">
    <source>
        <dbReference type="WBParaSite" id="NBR_0001801501-mRNA-1"/>
    </source>
</evidence>
<dbReference type="STRING" id="27835.A0A158R3D0"/>
<organism evidence="4">
    <name type="scientific">Nippostrongylus brasiliensis</name>
    <name type="common">Rat hookworm</name>
    <dbReference type="NCBI Taxonomy" id="27835"/>
    <lineage>
        <taxon>Eukaryota</taxon>
        <taxon>Metazoa</taxon>
        <taxon>Ecdysozoa</taxon>
        <taxon>Nematoda</taxon>
        <taxon>Chromadorea</taxon>
        <taxon>Rhabditida</taxon>
        <taxon>Rhabditina</taxon>
        <taxon>Rhabditomorpha</taxon>
        <taxon>Strongyloidea</taxon>
        <taxon>Heligmosomidae</taxon>
        <taxon>Nippostrongylus</taxon>
    </lineage>
</organism>
<protein>
    <submittedName>
        <fullName evidence="4">SCP domain-containing protein</fullName>
    </submittedName>
</protein>
<dbReference type="Proteomes" id="UP000271162">
    <property type="component" value="Unassembled WGS sequence"/>
</dbReference>
<dbReference type="CDD" id="cd05380">
    <property type="entry name" value="CAP_euk"/>
    <property type="match status" value="1"/>
</dbReference>
<dbReference type="EMBL" id="UYSL01023127">
    <property type="protein sequence ID" value="VDL81737.1"/>
    <property type="molecule type" value="Genomic_DNA"/>
</dbReference>
<reference evidence="4" key="1">
    <citation type="submission" date="2016-04" db="UniProtKB">
        <authorList>
            <consortium name="WormBaseParasite"/>
        </authorList>
    </citation>
    <scope>IDENTIFICATION</scope>
</reference>
<dbReference type="AlphaFoldDB" id="A0A158R3D0"/>
<dbReference type="InterPro" id="IPR035940">
    <property type="entry name" value="CAP_sf"/>
</dbReference>
<dbReference type="SMART" id="SM00198">
    <property type="entry name" value="SCP"/>
    <property type="match status" value="1"/>
</dbReference>
<evidence type="ECO:0000313" key="2">
    <source>
        <dbReference type="EMBL" id="VDL81737.1"/>
    </source>
</evidence>
<keyword evidence="3" id="KW-1185">Reference proteome</keyword>